<feature type="transmembrane region" description="Helical" evidence="6">
    <location>
        <begin position="101"/>
        <end position="131"/>
    </location>
</feature>
<evidence type="ECO:0000256" key="1">
    <source>
        <dbReference type="ARBA" id="ARBA00004127"/>
    </source>
</evidence>
<reference evidence="8 9" key="1">
    <citation type="submission" date="2019-02" db="EMBL/GenBank/DDBJ databases">
        <title>Deep-cultivation of Planctomycetes and their phenomic and genomic characterization uncovers novel biology.</title>
        <authorList>
            <person name="Wiegand S."/>
            <person name="Jogler M."/>
            <person name="Boedeker C."/>
            <person name="Pinto D."/>
            <person name="Vollmers J."/>
            <person name="Rivas-Marin E."/>
            <person name="Kohn T."/>
            <person name="Peeters S.H."/>
            <person name="Heuer A."/>
            <person name="Rast P."/>
            <person name="Oberbeckmann S."/>
            <person name="Bunk B."/>
            <person name="Jeske O."/>
            <person name="Meyerdierks A."/>
            <person name="Storesund J.E."/>
            <person name="Kallscheuer N."/>
            <person name="Luecker S."/>
            <person name="Lage O.M."/>
            <person name="Pohl T."/>
            <person name="Merkel B.J."/>
            <person name="Hornburger P."/>
            <person name="Mueller R.-W."/>
            <person name="Bruemmer F."/>
            <person name="Labrenz M."/>
            <person name="Spormann A.M."/>
            <person name="Op den Camp H."/>
            <person name="Overmann J."/>
            <person name="Amann R."/>
            <person name="Jetten M.S.M."/>
            <person name="Mascher T."/>
            <person name="Medema M.H."/>
            <person name="Devos D.P."/>
            <person name="Kaster A.-K."/>
            <person name="Ovreas L."/>
            <person name="Rohde M."/>
            <person name="Galperin M.Y."/>
            <person name="Jogler C."/>
        </authorList>
    </citation>
    <scope>NUCLEOTIDE SEQUENCE [LARGE SCALE GENOMIC DNA]</scope>
    <source>
        <strain evidence="8 9">Pla85_3_4</strain>
    </source>
</reference>
<dbReference type="EMBL" id="CP036433">
    <property type="protein sequence ID" value="QDU95229.1"/>
    <property type="molecule type" value="Genomic_DNA"/>
</dbReference>
<protein>
    <recommendedName>
        <fullName evidence="7">HTTM-like domain-containing protein</fullName>
    </recommendedName>
</protein>
<comment type="subcellular location">
    <subcellularLocation>
        <location evidence="1">Endomembrane system</location>
        <topology evidence="1">Multi-pass membrane protein</topology>
    </subcellularLocation>
</comment>
<dbReference type="PANTHER" id="PTHR39535:SF2">
    <property type="entry name" value="HTTM DOMAIN-CONTAINING PROTEIN"/>
    <property type="match status" value="1"/>
</dbReference>
<gene>
    <name evidence="8" type="ORF">Pla8534_30440</name>
</gene>
<dbReference type="Pfam" id="PF05090">
    <property type="entry name" value="HTTM"/>
    <property type="match status" value="1"/>
</dbReference>
<feature type="transmembrane region" description="Helical" evidence="6">
    <location>
        <begin position="268"/>
        <end position="301"/>
    </location>
</feature>
<organism evidence="8 9">
    <name type="scientific">Lignipirellula cremea</name>
    <dbReference type="NCBI Taxonomy" id="2528010"/>
    <lineage>
        <taxon>Bacteria</taxon>
        <taxon>Pseudomonadati</taxon>
        <taxon>Planctomycetota</taxon>
        <taxon>Planctomycetia</taxon>
        <taxon>Pirellulales</taxon>
        <taxon>Pirellulaceae</taxon>
        <taxon>Lignipirellula</taxon>
    </lineage>
</organism>
<evidence type="ECO:0000256" key="5">
    <source>
        <dbReference type="SAM" id="MobiDB-lite"/>
    </source>
</evidence>
<keyword evidence="3 6" id="KW-1133">Transmembrane helix</keyword>
<evidence type="ECO:0000313" key="9">
    <source>
        <dbReference type="Proteomes" id="UP000317648"/>
    </source>
</evidence>
<dbReference type="PANTHER" id="PTHR39535">
    <property type="entry name" value="SPORULATION-DELAYING PROTEIN SDPB"/>
    <property type="match status" value="1"/>
</dbReference>
<evidence type="ECO:0000313" key="8">
    <source>
        <dbReference type="EMBL" id="QDU95229.1"/>
    </source>
</evidence>
<feature type="transmembrane region" description="Helical" evidence="6">
    <location>
        <begin position="151"/>
        <end position="170"/>
    </location>
</feature>
<feature type="transmembrane region" description="Helical" evidence="6">
    <location>
        <begin position="182"/>
        <end position="202"/>
    </location>
</feature>
<feature type="domain" description="HTTM-like" evidence="7">
    <location>
        <begin position="33"/>
        <end position="306"/>
    </location>
</feature>
<dbReference type="InterPro" id="IPR052964">
    <property type="entry name" value="Sporulation_signal_mat"/>
</dbReference>
<evidence type="ECO:0000259" key="7">
    <source>
        <dbReference type="SMART" id="SM00752"/>
    </source>
</evidence>
<feature type="transmembrane region" description="Helical" evidence="6">
    <location>
        <begin position="338"/>
        <end position="359"/>
    </location>
</feature>
<dbReference type="OrthoDB" id="1260738at2"/>
<keyword evidence="9" id="KW-1185">Reference proteome</keyword>
<keyword evidence="4 6" id="KW-0472">Membrane</keyword>
<dbReference type="RefSeq" id="WP_145053995.1">
    <property type="nucleotide sequence ID" value="NZ_CP036433.1"/>
</dbReference>
<proteinExistence type="predicted"/>
<dbReference type="Proteomes" id="UP000317648">
    <property type="component" value="Chromosome"/>
</dbReference>
<dbReference type="InterPro" id="IPR053934">
    <property type="entry name" value="HTTM_dom"/>
</dbReference>
<dbReference type="AlphaFoldDB" id="A0A518DTS7"/>
<evidence type="ECO:0000256" key="2">
    <source>
        <dbReference type="ARBA" id="ARBA00022692"/>
    </source>
</evidence>
<dbReference type="KEGG" id="lcre:Pla8534_30440"/>
<evidence type="ECO:0000256" key="3">
    <source>
        <dbReference type="ARBA" id="ARBA00022989"/>
    </source>
</evidence>
<feature type="region of interest" description="Disordered" evidence="5">
    <location>
        <begin position="1"/>
        <end position="21"/>
    </location>
</feature>
<name>A0A518DTS7_9BACT</name>
<evidence type="ECO:0000256" key="6">
    <source>
        <dbReference type="SAM" id="Phobius"/>
    </source>
</evidence>
<accession>A0A518DTS7</accession>
<dbReference type="InterPro" id="IPR011020">
    <property type="entry name" value="HTTM-like"/>
</dbReference>
<sequence length="518" mass="59286">MLPSDRSAAPQPAPPDAEGSAGASWWRRKLGEWFGIDLRSLAIFRIALGLIVCFDLCDRLRDFEAMYAETGIMPLQLARDWWPSPAQWSIFFLSSSDTFTLGVFLAGIVLSLLMIVGCCTRLGTVGCWVVMVSSSYRFPLVDMGGEALVRYLLFWSMFLPLGRCWSFDAWRRPTIDPRPVANVLTFCLMMQVCIMYFTAAYWKGRTKAWRQGMGLIHALWMDVFTRPLGDWILAHPRVAKVLNYAALAQEGCGVLFAFSPFYTKPLRLLTAIAFFAFHISIELTMSVSWFSYASLVAWVVFLPDITYENRFWRLPVAPERKPVVVVPRTRWGLAGMTALSVFYLFSLATTVILILALFLPQVDKNMPQIVRVQGDLCALPQGWMMFSAPPKLNIWFAAEARLRNGEVLDLLSGKPFTNQKPADLCTYYENFRWRQIFILLPDRKARYPEQVARVLAQRWNDRHAEEEQVVSLKFYHMQESSDPSKKGDFDRKLLATLQLEKRPDNEIINLQELLGEGF</sequence>
<keyword evidence="2 6" id="KW-0812">Transmembrane</keyword>
<dbReference type="GO" id="GO:0012505">
    <property type="term" value="C:endomembrane system"/>
    <property type="evidence" value="ECO:0007669"/>
    <property type="project" value="UniProtKB-SubCell"/>
</dbReference>
<dbReference type="SMART" id="SM00752">
    <property type="entry name" value="HTTM"/>
    <property type="match status" value="1"/>
</dbReference>
<evidence type="ECO:0000256" key="4">
    <source>
        <dbReference type="ARBA" id="ARBA00023136"/>
    </source>
</evidence>